<feature type="disulfide bond" evidence="8">
    <location>
        <begin position="1658"/>
        <end position="1671"/>
    </location>
</feature>
<dbReference type="PANTHER" id="PTHR10877:SF150">
    <property type="entry name" value="REJ DOMAIN-CONTAINING PROTEIN"/>
    <property type="match status" value="1"/>
</dbReference>
<keyword evidence="3 10" id="KW-0812">Transmembrane</keyword>
<dbReference type="CDD" id="cd01752">
    <property type="entry name" value="PLAT_polycystin"/>
    <property type="match status" value="1"/>
</dbReference>
<dbReference type="Pfam" id="PF08016">
    <property type="entry name" value="PKD_channel"/>
    <property type="match status" value="2"/>
</dbReference>
<dbReference type="InterPro" id="IPR036392">
    <property type="entry name" value="PLAT/LH2_dom_sf"/>
</dbReference>
<feature type="transmembrane region" description="Helical" evidence="10">
    <location>
        <begin position="1929"/>
        <end position="1950"/>
    </location>
</feature>
<evidence type="ECO:0000256" key="3">
    <source>
        <dbReference type="ARBA" id="ARBA00022692"/>
    </source>
</evidence>
<evidence type="ECO:0000256" key="4">
    <source>
        <dbReference type="ARBA" id="ARBA00022729"/>
    </source>
</evidence>
<feature type="transmembrane region" description="Helical" evidence="10">
    <location>
        <begin position="1811"/>
        <end position="1829"/>
    </location>
</feature>
<comment type="subcellular location">
    <subcellularLocation>
        <location evidence="1">Membrane</location>
        <topology evidence="1">Multi-pass membrane protein</topology>
    </subcellularLocation>
</comment>
<evidence type="ECO:0000256" key="2">
    <source>
        <dbReference type="ARBA" id="ARBA00007200"/>
    </source>
</evidence>
<evidence type="ECO:0000256" key="1">
    <source>
        <dbReference type="ARBA" id="ARBA00004141"/>
    </source>
</evidence>
<organism evidence="12 13">
    <name type="scientific">Schistosoma mattheei</name>
    <dbReference type="NCBI Taxonomy" id="31246"/>
    <lineage>
        <taxon>Eukaryota</taxon>
        <taxon>Metazoa</taxon>
        <taxon>Spiralia</taxon>
        <taxon>Lophotrochozoa</taxon>
        <taxon>Platyhelminthes</taxon>
        <taxon>Trematoda</taxon>
        <taxon>Digenea</taxon>
        <taxon>Strigeidida</taxon>
        <taxon>Schistosomatoidea</taxon>
        <taxon>Schistosomatidae</taxon>
        <taxon>Schistosoma</taxon>
    </lineage>
</organism>
<protein>
    <recommendedName>
        <fullName evidence="11">PLAT domain-containing protein</fullName>
    </recommendedName>
</protein>
<dbReference type="Pfam" id="PF01477">
    <property type="entry name" value="PLAT"/>
    <property type="match status" value="1"/>
</dbReference>
<dbReference type="Gene3D" id="2.60.60.20">
    <property type="entry name" value="PLAT/LH2 domain"/>
    <property type="match status" value="1"/>
</dbReference>
<dbReference type="Proteomes" id="UP000050791">
    <property type="component" value="Unassembled WGS sequence"/>
</dbReference>
<evidence type="ECO:0000259" key="11">
    <source>
        <dbReference type="PROSITE" id="PS50095"/>
    </source>
</evidence>
<dbReference type="SMART" id="SM00308">
    <property type="entry name" value="LH2"/>
    <property type="match status" value="1"/>
</dbReference>
<proteinExistence type="inferred from homology"/>
<keyword evidence="5 10" id="KW-1133">Transmembrane helix</keyword>
<comment type="caution">
    <text evidence="9">Lacks conserved residue(s) required for the propagation of feature annotation.</text>
</comment>
<feature type="transmembrane region" description="Helical" evidence="10">
    <location>
        <begin position="1416"/>
        <end position="1440"/>
    </location>
</feature>
<name>A0AA85AWK1_9TREM</name>
<feature type="transmembrane region" description="Helical" evidence="10">
    <location>
        <begin position="1849"/>
        <end position="1870"/>
    </location>
</feature>
<accession>A0AA85AWK1</accession>
<dbReference type="PANTHER" id="PTHR10877">
    <property type="entry name" value="POLYCYSTIN FAMILY MEMBER"/>
    <property type="match status" value="1"/>
</dbReference>
<reference evidence="13" key="1">
    <citation type="submission" date="2023-11" db="UniProtKB">
        <authorList>
            <consortium name="WormBaseParasite"/>
        </authorList>
    </citation>
    <scope>IDENTIFICATION</scope>
</reference>
<evidence type="ECO:0000313" key="13">
    <source>
        <dbReference type="WBParaSite" id="SMTH1_11630.1"/>
    </source>
</evidence>
<dbReference type="InterPro" id="IPR003915">
    <property type="entry name" value="PKD_2"/>
</dbReference>
<keyword evidence="6 10" id="KW-0472">Membrane</keyword>
<keyword evidence="4" id="KW-0732">Signal</keyword>
<dbReference type="InterPro" id="IPR051223">
    <property type="entry name" value="Polycystin"/>
</dbReference>
<evidence type="ECO:0000256" key="6">
    <source>
        <dbReference type="ARBA" id="ARBA00023136"/>
    </source>
</evidence>
<dbReference type="InterPro" id="IPR013122">
    <property type="entry name" value="PKD1_2_channel"/>
</dbReference>
<dbReference type="GO" id="GO:0005262">
    <property type="term" value="F:calcium channel activity"/>
    <property type="evidence" value="ECO:0007669"/>
    <property type="project" value="TreeGrafter"/>
</dbReference>
<evidence type="ECO:0000256" key="8">
    <source>
        <dbReference type="PIRSR" id="PIRSR603915-2"/>
    </source>
</evidence>
<feature type="transmembrane region" description="Helical" evidence="10">
    <location>
        <begin position="1554"/>
        <end position="1573"/>
    </location>
</feature>
<feature type="transmembrane region" description="Helical" evidence="10">
    <location>
        <begin position="1296"/>
        <end position="1313"/>
    </location>
</feature>
<comment type="similarity">
    <text evidence="2">Belongs to the polycystin family.</text>
</comment>
<evidence type="ECO:0000256" key="5">
    <source>
        <dbReference type="ARBA" id="ARBA00022989"/>
    </source>
</evidence>
<feature type="domain" description="PLAT" evidence="11">
    <location>
        <begin position="1134"/>
        <end position="1253"/>
    </location>
</feature>
<dbReference type="GO" id="GO:0050982">
    <property type="term" value="P:detection of mechanical stimulus"/>
    <property type="evidence" value="ECO:0007669"/>
    <property type="project" value="TreeGrafter"/>
</dbReference>
<evidence type="ECO:0000256" key="7">
    <source>
        <dbReference type="ARBA" id="ARBA00023180"/>
    </source>
</evidence>
<evidence type="ECO:0000256" key="10">
    <source>
        <dbReference type="SAM" id="Phobius"/>
    </source>
</evidence>
<evidence type="ECO:0000256" key="9">
    <source>
        <dbReference type="PROSITE-ProRule" id="PRU00152"/>
    </source>
</evidence>
<dbReference type="GO" id="GO:0005509">
    <property type="term" value="F:calcium ion binding"/>
    <property type="evidence" value="ECO:0007669"/>
    <property type="project" value="InterPro"/>
</dbReference>
<dbReference type="InterPro" id="IPR001024">
    <property type="entry name" value="PLAT/LH2_dom"/>
</dbReference>
<keyword evidence="7" id="KW-0325">Glycoprotein</keyword>
<dbReference type="InterPro" id="IPR046791">
    <property type="entry name" value="Polycystin_dom"/>
</dbReference>
<dbReference type="SUPFAM" id="SSF49723">
    <property type="entry name" value="Lipase/lipooxygenase domain (PLAT/LH2 domain)"/>
    <property type="match status" value="1"/>
</dbReference>
<dbReference type="InterPro" id="IPR042060">
    <property type="entry name" value="PLAT_polycystin1"/>
</dbReference>
<sequence>MGDGSALSEGMLTLANQPQKISHVLADLNYFQASVTLDNVISTMTKNTQVAAFGLFQQIDLIITVASTGDPGYGADGNFYPLGVQLKFQVLANGKPNNVANITYSIINKTNNLILDSGTVWNNYFFYTFTKFGEYNIVVLASNPVSAKSTSKEISIRTSIRGLKAYLVGNGMLEPNQQGIIRISFEAYPNDACLCVEKSDGVGPVYYPKLTDPTSFCSLCPSYLRLQDAPVNLTFSLSVQYGSSGPQYVSIQAISASEIVDTKLYIPVTFSTCPPPKISMSNASSQSTTYPIKAITSEIINIEAILTVPDCLLSVPNEKLWTLYSIDLDTTQTLGPISLSQELSSKTLRLGLPANFLSPGPYKATCSAYFTPPQGVPYIVSESAYIIVVPPPLLVQFDVGNPISKTIDLSINEICLKPEVYSLDPAMNNVNVPQGIGSWIWYCRQVGEELSGKLILPKPPGYQYNAYYTGCFGDGPGVIDTNNGTLCFTTENFRINKTYEVTVIGRTFTSSWRIKKGYFINKSNDVKGCIVCATLTKNTDMGTSCLRFKYLPRPTPGICTYTLNDTNMCVNCVNFTSIVSPLTYTFFRPSEITGSYARRNTITCRRQKAELNRLVVTGQLTESADLVTSYASAVQMFSTLETRNSAGANNTPDAILNRDLRSKAGNSQINNPISLDIPTDPALLDYNVDLEKAGLQTSGLDPMSDLMLQNSADQQSLLVGQTLDMIRNLMSTSQKVTQGLLIEGASPITFQTSNGVISLSKILPNNLSNRIAVLDGSQNDVFVNNLCRNLQASNESCSEPYSLQTFISKTNLFSFRAGSSIPIPFHTETISMILYNNKPVIIKDVKEIVEGIVHRLLNFKQPTFTSMDPGTNRPQLPAARIAVDKTEIYQALLMSHQVVPDDVAVFFQLYPENISECPQYLLFLRLIDPPVISLSTGGYDMWTTLPEDTSQCVNMTTNPNDPNYRYTFMLDNRQLMELRSTQKYSERFELLQKSVAQTVYIGFRQLNQYEINTYKNTSPPLIPYQYRDQINNTALSRWFLTSCVSGQVDSRKNGPQANAELVLRLPFNRLNVYVMNFPHSHLDDFNKNPTLYATEISLCIIFLLILIWARREDIKDIEKLTVTQLSENNPDCEYFYEIIVSTGHRRCGGTDSKVCFILSGQYGETGCYVLQDPNRKVLCRGATDRFLLACPKPLGPLIYIRLWHDNSGVGDKASWYCNYVGVVDLQTREKSHFIVESWFAVEEGDGQVDRIIPVTSQEEMLTFIHMFSTTASRNMTDDHLWISVVARPIFSRFTRVERVACCLLLLYLSMLGSCMFYKVFVAIVNNLLTFIPLFLIIYIFRNSRLRVSHATKLRHAIEEHLDEKLYIGKASFIYSTQSAIQDTSKSDDREALAENADDTEGKEKGRTLFCGWQMRIFAWLLLIICLGIAVTFTTFYGVMFGEATCKKWLSSLFLSFFISVLLAQPIKVLLLAVFFSFICKSTDRVDQIEIFEEEDRIIQTLGKRYQLRMDREYLNNNYLSDDFRPQRLVILPPDPSDLARVRAYRLKQRRANDIIREVILYVFFLTLLLIVSLDFRDANGFLLKSSLQNLFFPSSFQSMNDVDDFYKWAQNVLIPGLRADRWYNRNPPLFQRGFLQDRTDRIIGYGMMRQLRTKKDSCNVHELAKHLFKHCYGSYDMFNEDKEAYGISWAKFEGDHKSNNSAPEFVYQNSSQLKGYPYLGQITWYSGGGYVHLLRGSKDEMLDRMSFLNQTHWIEFSTRAIIVQFTVYNPNINLFAIITALIEMPGIGAMIPSYRIETANLFGVLGSKTKLAQITSQALFAFILFCYLIKEIRSMFRQRLKYFTKFWNFVELFIICGSIAAIAAYIYMILSTKSSIEEFSRTHVFYLLYNDTLSGFKTILNAIETSMQIILGKFDFTSMYERQMVLGPLLFAAFSLCVVFVMVSMFIAILDESFQRVLKDLSLQSDDHEMTQFIAIQFIQSIGLDRTTWVDVQLAYSSLRNSAP</sequence>
<dbReference type="PROSITE" id="PS50095">
    <property type="entry name" value="PLAT"/>
    <property type="match status" value="1"/>
</dbReference>
<evidence type="ECO:0000313" key="12">
    <source>
        <dbReference type="Proteomes" id="UP000050791"/>
    </source>
</evidence>
<dbReference type="PRINTS" id="PR01433">
    <property type="entry name" value="POLYCYSTIN2"/>
</dbReference>
<feature type="transmembrane region" description="Helical" evidence="10">
    <location>
        <begin position="1090"/>
        <end position="1109"/>
    </location>
</feature>
<feature type="transmembrane region" description="Helical" evidence="10">
    <location>
        <begin position="1452"/>
        <end position="1478"/>
    </location>
</feature>
<feature type="transmembrane region" description="Helical" evidence="10">
    <location>
        <begin position="1319"/>
        <end position="1340"/>
    </location>
</feature>
<dbReference type="GO" id="GO:0016020">
    <property type="term" value="C:membrane"/>
    <property type="evidence" value="ECO:0007669"/>
    <property type="project" value="UniProtKB-SubCell"/>
</dbReference>
<dbReference type="Pfam" id="PF20519">
    <property type="entry name" value="Polycystin_dom"/>
    <property type="match status" value="1"/>
</dbReference>
<dbReference type="WBParaSite" id="SMTH1_11630.1">
    <property type="protein sequence ID" value="SMTH1_11630.1"/>
    <property type="gene ID" value="SMTH1_11630"/>
</dbReference>